<keyword evidence="2" id="KW-1185">Reference proteome</keyword>
<accession>A0A7G3UFJ5</accession>
<reference evidence="1 2" key="1">
    <citation type="journal article" date="2012" name="J. Bacteriol.">
        <title>Draft genome of Streptomyces tsukubaensis NRRL 18488, the producer of the clinically important immunosuppressant tacrolimus (FK506).</title>
        <authorList>
            <person name="Barreiro C."/>
            <person name="Prieto C."/>
            <person name="Sola-Landa A."/>
            <person name="Solera E."/>
            <person name="Martinez-Castro M."/>
            <person name="Perez-Redondo R."/>
            <person name="Garcia-Estrada C."/>
            <person name="Aparicio J.F."/>
            <person name="Fernandez-Martinez L.T."/>
            <person name="Santos-Aberturas J."/>
            <person name="Salehi-Najafabadi Z."/>
            <person name="Rodriguez-Garcia A."/>
            <person name="Tauch A."/>
            <person name="Martin J.F."/>
        </authorList>
    </citation>
    <scope>NUCLEOTIDE SEQUENCE [LARGE SCALE GENOMIC DNA]</scope>
    <source>
        <strain evidence="2">DSM 42081 / NBRC 108919 / NRRL 18488 / 9993</strain>
    </source>
</reference>
<evidence type="ECO:0000313" key="1">
    <source>
        <dbReference type="EMBL" id="QKM69106.1"/>
    </source>
</evidence>
<name>A0A7G3UFJ5_STRT9</name>
<dbReference type="RefSeq" id="WP_100249173.1">
    <property type="nucleotide sequence ID" value="NZ_CP029159.1"/>
</dbReference>
<dbReference type="Proteomes" id="UP000005940">
    <property type="component" value="Chromosome"/>
</dbReference>
<organism evidence="1 2">
    <name type="scientific">Streptomyces tsukubensis (strain DSM 42081 / NBRC 108919 / NRRL 18488 / 9993)</name>
    <dbReference type="NCBI Taxonomy" id="1114943"/>
    <lineage>
        <taxon>Bacteria</taxon>
        <taxon>Bacillati</taxon>
        <taxon>Actinomycetota</taxon>
        <taxon>Actinomycetes</taxon>
        <taxon>Kitasatosporales</taxon>
        <taxon>Streptomycetaceae</taxon>
        <taxon>Streptomyces</taxon>
    </lineage>
</organism>
<gene>
    <name evidence="1" type="ORF">STSU_020025</name>
</gene>
<sequence>MHHLVQLLLALLPRRAPAVAVRHPVAAVDPWARPWTSPSKEEAQAILRRRRRRLYVISHGMHLPPRLPS</sequence>
<dbReference type="AlphaFoldDB" id="A0A7G3UFJ5"/>
<proteinExistence type="predicted"/>
<protein>
    <submittedName>
        <fullName evidence="1">Uncharacterized protein</fullName>
    </submittedName>
</protein>
<evidence type="ECO:0000313" key="2">
    <source>
        <dbReference type="Proteomes" id="UP000005940"/>
    </source>
</evidence>
<dbReference type="EMBL" id="CP029159">
    <property type="protein sequence ID" value="QKM69106.1"/>
    <property type="molecule type" value="Genomic_DNA"/>
</dbReference>